<keyword evidence="3" id="KW-1185">Reference proteome</keyword>
<organism evidence="2 3">
    <name type="scientific">Cloeon dipterum</name>
    <dbReference type="NCBI Taxonomy" id="197152"/>
    <lineage>
        <taxon>Eukaryota</taxon>
        <taxon>Metazoa</taxon>
        <taxon>Ecdysozoa</taxon>
        <taxon>Arthropoda</taxon>
        <taxon>Hexapoda</taxon>
        <taxon>Insecta</taxon>
        <taxon>Pterygota</taxon>
        <taxon>Palaeoptera</taxon>
        <taxon>Ephemeroptera</taxon>
        <taxon>Pisciforma</taxon>
        <taxon>Baetidae</taxon>
        <taxon>Cloeon</taxon>
    </lineage>
</organism>
<dbReference type="Proteomes" id="UP000494165">
    <property type="component" value="Unassembled WGS sequence"/>
</dbReference>
<dbReference type="AlphaFoldDB" id="A0A8S1DVM2"/>
<evidence type="ECO:0000256" key="1">
    <source>
        <dbReference type="SAM" id="MobiDB-lite"/>
    </source>
</evidence>
<reference evidence="2 3" key="1">
    <citation type="submission" date="2020-04" db="EMBL/GenBank/DDBJ databases">
        <authorList>
            <person name="Alioto T."/>
            <person name="Alioto T."/>
            <person name="Gomez Garrido J."/>
        </authorList>
    </citation>
    <scope>NUCLEOTIDE SEQUENCE [LARGE SCALE GENOMIC DNA]</scope>
</reference>
<comment type="caution">
    <text evidence="2">The sequence shown here is derived from an EMBL/GenBank/DDBJ whole genome shotgun (WGS) entry which is preliminary data.</text>
</comment>
<feature type="region of interest" description="Disordered" evidence="1">
    <location>
        <begin position="140"/>
        <end position="178"/>
    </location>
</feature>
<feature type="compositionally biased region" description="Acidic residues" evidence="1">
    <location>
        <begin position="160"/>
        <end position="178"/>
    </location>
</feature>
<name>A0A8S1DVM2_9INSE</name>
<evidence type="ECO:0000313" key="3">
    <source>
        <dbReference type="Proteomes" id="UP000494165"/>
    </source>
</evidence>
<accession>A0A8S1DVM2</accession>
<protein>
    <submittedName>
        <fullName evidence="2">Uncharacterized protein</fullName>
    </submittedName>
</protein>
<dbReference type="EMBL" id="CADEPI010000334">
    <property type="protein sequence ID" value="CAB3384054.1"/>
    <property type="molecule type" value="Genomic_DNA"/>
</dbReference>
<sequence length="178" mass="19820">MSSKKKQSVSSAKPEFSSAAQYLWAFLRCKTSPTKAENEDSAQITSNKLCVYCHFIFNGNNGITPLTEAEAELLTKMCPYHHNKETPRIIYSEPQDPGQICGQCTVVLRYYMQRCIFTGNFSNEPRMCLASVNRPGGGNVFANSDGEFESKESNNPSASTDEDDAGDQNEELIDMTKF</sequence>
<gene>
    <name evidence="2" type="ORF">CLODIP_2_CD10318</name>
</gene>
<evidence type="ECO:0000313" key="2">
    <source>
        <dbReference type="EMBL" id="CAB3384054.1"/>
    </source>
</evidence>
<proteinExistence type="predicted"/>